<dbReference type="CDD" id="cd12148">
    <property type="entry name" value="fungal_TF_MHR"/>
    <property type="match status" value="1"/>
</dbReference>
<dbReference type="Proteomes" id="UP001498421">
    <property type="component" value="Unassembled WGS sequence"/>
</dbReference>
<evidence type="ECO:0000256" key="2">
    <source>
        <dbReference type="ARBA" id="ARBA00023242"/>
    </source>
</evidence>
<dbReference type="EMBL" id="JAZAVK010000037">
    <property type="protein sequence ID" value="KAK7428787.1"/>
    <property type="molecule type" value="Genomic_DNA"/>
</dbReference>
<evidence type="ECO:0008006" key="6">
    <source>
        <dbReference type="Google" id="ProtNLM"/>
    </source>
</evidence>
<organism evidence="4 5">
    <name type="scientific">Neonectria magnoliae</name>
    <dbReference type="NCBI Taxonomy" id="2732573"/>
    <lineage>
        <taxon>Eukaryota</taxon>
        <taxon>Fungi</taxon>
        <taxon>Dikarya</taxon>
        <taxon>Ascomycota</taxon>
        <taxon>Pezizomycotina</taxon>
        <taxon>Sordariomycetes</taxon>
        <taxon>Hypocreomycetidae</taxon>
        <taxon>Hypocreales</taxon>
        <taxon>Nectriaceae</taxon>
        <taxon>Neonectria</taxon>
    </lineage>
</organism>
<evidence type="ECO:0000256" key="1">
    <source>
        <dbReference type="ARBA" id="ARBA00004123"/>
    </source>
</evidence>
<gene>
    <name evidence="4" type="ORF">QQZ08_004712</name>
</gene>
<feature type="compositionally biased region" description="Polar residues" evidence="3">
    <location>
        <begin position="264"/>
        <end position="279"/>
    </location>
</feature>
<feature type="region of interest" description="Disordered" evidence="3">
    <location>
        <begin position="247"/>
        <end position="279"/>
    </location>
</feature>
<evidence type="ECO:0000313" key="5">
    <source>
        <dbReference type="Proteomes" id="UP001498421"/>
    </source>
</evidence>
<accession>A0ABR1I5F2</accession>
<evidence type="ECO:0000313" key="4">
    <source>
        <dbReference type="EMBL" id="KAK7428787.1"/>
    </source>
</evidence>
<dbReference type="PANTHER" id="PTHR31001">
    <property type="entry name" value="UNCHARACTERIZED TRANSCRIPTIONAL REGULATORY PROTEIN"/>
    <property type="match status" value="1"/>
</dbReference>
<sequence>MAVRKPLNIDDENLIEGEDFVGLPIEEPTCMSYFLQRLRLAELCRKFSDRMGLYSSNPDTMRYNIVLEIDEAIEQFIQEIPPFFTMSASELRNLLPTDRRRSPGLIVQRHIINLFVHGQRCKIHIPFFARGTVEPAFARSREVCLKTAQIILETEYQLERENVTFVSTRLRLTVVLHSVFLASIALLLDLCLGTDPEAKAKSREQMVQVWRILDGAHGQSIPATRLQELLRQVMKKNKVPLPVTRETNAGSGMANGQCDALPLTPSSVTNQGPSPAMSSTEPLYIGSDWDHFGSGMDLDDVDWDCILLGLEAPLV</sequence>
<comment type="subcellular location">
    <subcellularLocation>
        <location evidence="1">Nucleus</location>
    </subcellularLocation>
</comment>
<name>A0ABR1I5F2_9HYPO</name>
<dbReference type="PANTHER" id="PTHR31001:SF90">
    <property type="entry name" value="CENTROMERE DNA-BINDING PROTEIN COMPLEX CBF3 SUBUNIT B"/>
    <property type="match status" value="1"/>
</dbReference>
<evidence type="ECO:0000256" key="3">
    <source>
        <dbReference type="SAM" id="MobiDB-lite"/>
    </source>
</evidence>
<reference evidence="4 5" key="1">
    <citation type="journal article" date="2025" name="Microbiol. Resour. Announc.">
        <title>Draft genome sequences for Neonectria magnoliae and Neonectria punicea, canker pathogens of Liriodendron tulipifera and Acer saccharum in West Virginia.</title>
        <authorList>
            <person name="Petronek H.M."/>
            <person name="Kasson M.T."/>
            <person name="Metheny A.M."/>
            <person name="Stauder C.M."/>
            <person name="Lovett B."/>
            <person name="Lynch S.C."/>
            <person name="Garnas J.R."/>
            <person name="Kasson L.R."/>
            <person name="Stajich J.E."/>
        </authorList>
    </citation>
    <scope>NUCLEOTIDE SEQUENCE [LARGE SCALE GENOMIC DNA]</scope>
    <source>
        <strain evidence="4 5">NRRL 64651</strain>
    </source>
</reference>
<protein>
    <recommendedName>
        <fullName evidence="6">Transcription factor domain-containing protein</fullName>
    </recommendedName>
</protein>
<comment type="caution">
    <text evidence="4">The sequence shown here is derived from an EMBL/GenBank/DDBJ whole genome shotgun (WGS) entry which is preliminary data.</text>
</comment>
<keyword evidence="2" id="KW-0539">Nucleus</keyword>
<proteinExistence type="predicted"/>
<keyword evidence="5" id="KW-1185">Reference proteome</keyword>
<dbReference type="InterPro" id="IPR050613">
    <property type="entry name" value="Sec_Metabolite_Reg"/>
</dbReference>